<reference evidence="2 3" key="1">
    <citation type="journal article" date="2015" name="Genome Announc.">
        <title>Expanding the biotechnology potential of lactobacilli through comparative genomics of 213 strains and associated genera.</title>
        <authorList>
            <person name="Sun Z."/>
            <person name="Harris H.M."/>
            <person name="McCann A."/>
            <person name="Guo C."/>
            <person name="Argimon S."/>
            <person name="Zhang W."/>
            <person name="Yang X."/>
            <person name="Jeffery I.B."/>
            <person name="Cooney J.C."/>
            <person name="Kagawa T.F."/>
            <person name="Liu W."/>
            <person name="Song Y."/>
            <person name="Salvetti E."/>
            <person name="Wrobel A."/>
            <person name="Rasinkangas P."/>
            <person name="Parkhill J."/>
            <person name="Rea M.C."/>
            <person name="O'Sullivan O."/>
            <person name="Ritari J."/>
            <person name="Douillard F.P."/>
            <person name="Paul Ross R."/>
            <person name="Yang R."/>
            <person name="Briner A.E."/>
            <person name="Felis G.E."/>
            <person name="de Vos W.M."/>
            <person name="Barrangou R."/>
            <person name="Klaenhammer T.R."/>
            <person name="Caufield P.W."/>
            <person name="Cui Y."/>
            <person name="Zhang H."/>
            <person name="O'Toole P.W."/>
        </authorList>
    </citation>
    <scope>NUCLEOTIDE SEQUENCE [LARGE SCALE GENOMIC DNA]</scope>
    <source>
        <strain evidence="2 3">DSM 16991</strain>
    </source>
</reference>
<dbReference type="AlphaFoldDB" id="A0A0R1X864"/>
<dbReference type="Pfam" id="PF03009">
    <property type="entry name" value="GDPD"/>
    <property type="match status" value="1"/>
</dbReference>
<dbReference type="InterPro" id="IPR030395">
    <property type="entry name" value="GP_PDE_dom"/>
</dbReference>
<dbReference type="SUPFAM" id="SSF51695">
    <property type="entry name" value="PLC-like phosphodiesterases"/>
    <property type="match status" value="1"/>
</dbReference>
<proteinExistence type="predicted"/>
<organism evidence="2 3">
    <name type="scientific">Schleiferilactobacillus harbinensis DSM 16991</name>
    <dbReference type="NCBI Taxonomy" id="1122147"/>
    <lineage>
        <taxon>Bacteria</taxon>
        <taxon>Bacillati</taxon>
        <taxon>Bacillota</taxon>
        <taxon>Bacilli</taxon>
        <taxon>Lactobacillales</taxon>
        <taxon>Lactobacillaceae</taxon>
        <taxon>Schleiferilactobacillus</taxon>
    </lineage>
</organism>
<dbReference type="PANTHER" id="PTHR46211">
    <property type="entry name" value="GLYCEROPHOSPHORYL DIESTER PHOSPHODIESTERASE"/>
    <property type="match status" value="1"/>
</dbReference>
<gene>
    <name evidence="2" type="ORF">FC91_GL001655</name>
</gene>
<dbReference type="eggNOG" id="COG0584">
    <property type="taxonomic scope" value="Bacteria"/>
</dbReference>
<dbReference type="Gene3D" id="3.20.20.190">
    <property type="entry name" value="Phosphatidylinositol (PI) phosphodiesterase"/>
    <property type="match status" value="1"/>
</dbReference>
<evidence type="ECO:0000259" key="1">
    <source>
        <dbReference type="PROSITE" id="PS51704"/>
    </source>
</evidence>
<dbReference type="EMBL" id="AZFW01000153">
    <property type="protein sequence ID" value="KRM23542.1"/>
    <property type="molecule type" value="Genomic_DNA"/>
</dbReference>
<feature type="domain" description="GP-PDE" evidence="1">
    <location>
        <begin position="13"/>
        <end position="233"/>
    </location>
</feature>
<comment type="caution">
    <text evidence="2">The sequence shown here is derived from an EMBL/GenBank/DDBJ whole genome shotgun (WGS) entry which is preliminary data.</text>
</comment>
<evidence type="ECO:0000313" key="2">
    <source>
        <dbReference type="EMBL" id="KRM23542.1"/>
    </source>
</evidence>
<dbReference type="PROSITE" id="PS51704">
    <property type="entry name" value="GP_PDE"/>
    <property type="match status" value="1"/>
</dbReference>
<dbReference type="GO" id="GO:0006629">
    <property type="term" value="P:lipid metabolic process"/>
    <property type="evidence" value="ECO:0007669"/>
    <property type="project" value="InterPro"/>
</dbReference>
<accession>A0A0R1X864</accession>
<dbReference type="PANTHER" id="PTHR46211:SF14">
    <property type="entry name" value="GLYCEROPHOSPHODIESTER PHOSPHODIESTERASE"/>
    <property type="match status" value="1"/>
</dbReference>
<dbReference type="Proteomes" id="UP000050949">
    <property type="component" value="Unassembled WGS sequence"/>
</dbReference>
<dbReference type="InterPro" id="IPR017946">
    <property type="entry name" value="PLC-like_Pdiesterase_TIM-brl"/>
</dbReference>
<dbReference type="GO" id="GO:0008081">
    <property type="term" value="F:phosphoric diester hydrolase activity"/>
    <property type="evidence" value="ECO:0007669"/>
    <property type="project" value="InterPro"/>
</dbReference>
<evidence type="ECO:0000313" key="3">
    <source>
        <dbReference type="Proteomes" id="UP000050949"/>
    </source>
</evidence>
<name>A0A0R1X864_9LACO</name>
<sequence length="242" mass="27187">MVISKRSYFFMQTLIFGHRGYPARFAENSLQGFQYVCAHHIDGIETDVQRTSDGHLVIIHDETIDRTTDGSGYVKDMTLAELQSWHQANGESIPTLAQFLDALGNWHGQINIEFKTGKVRYPGIEAETQRAVATAGRTDEVVYSSFNPDSLVALHEIAPEQPVALLAKEATPEKVAPVQNILSALHLEKMETPSQLPERIWTVNDPWQMRALFRAPKVVAIITDKFEEAQDVRQLQTSKQTA</sequence>
<protein>
    <submittedName>
        <fullName evidence="2">Glycerophosphoryl diester phosphodiesterase</fullName>
    </submittedName>
</protein>
<dbReference type="PATRIC" id="fig|1122147.4.peg.1715"/>